<dbReference type="Proteomes" id="UP000008556">
    <property type="component" value="Chromosome"/>
</dbReference>
<evidence type="ECO:0000313" key="2">
    <source>
        <dbReference type="Proteomes" id="UP000008556"/>
    </source>
</evidence>
<accession>A0A6C6Z3D8</accession>
<name>A0A6C6Z3D8_SALPB</name>
<dbReference type="EMBL" id="CP000886">
    <property type="protein sequence ID" value="ABX68238.1"/>
    <property type="molecule type" value="Genomic_DNA"/>
</dbReference>
<dbReference type="KEGG" id="spq:SPAB_02872"/>
<organism evidence="1 2">
    <name type="scientific">Salmonella paratyphi B (strain ATCC BAA-1250 / SPB7)</name>
    <dbReference type="NCBI Taxonomy" id="1016998"/>
    <lineage>
        <taxon>Bacteria</taxon>
        <taxon>Pseudomonadati</taxon>
        <taxon>Pseudomonadota</taxon>
        <taxon>Gammaproteobacteria</taxon>
        <taxon>Enterobacterales</taxon>
        <taxon>Enterobacteriaceae</taxon>
        <taxon>Salmonella</taxon>
    </lineage>
</organism>
<protein>
    <submittedName>
        <fullName evidence="1">Uncharacterized protein</fullName>
    </submittedName>
</protein>
<proteinExistence type="predicted"/>
<dbReference type="AlphaFoldDB" id="A0A6C6Z3D8"/>
<gene>
    <name evidence="1" type="ordered locus">SPAB_02872</name>
</gene>
<reference evidence="1 2" key="1">
    <citation type="submission" date="2007-11" db="EMBL/GenBank/DDBJ databases">
        <authorList>
            <consortium name="The Salmonella enterica serovar Paratyphi B Genome Sequencing Project"/>
            <person name="McClelland M."/>
            <person name="Sanderson E.K."/>
            <person name="Porwollik S."/>
            <person name="Spieth J."/>
            <person name="Clifton W.S."/>
            <person name="Fulton R."/>
            <person name="Cordes M."/>
            <person name="Wollam A."/>
            <person name="Shah N."/>
            <person name="Pepin K."/>
            <person name="Bhonagiri V."/>
            <person name="Nash W."/>
            <person name="Johnson M."/>
            <person name="Thiruvilangam P."/>
            <person name="Wilson R."/>
        </authorList>
    </citation>
    <scope>NUCLEOTIDE SEQUENCE [LARGE SCALE GENOMIC DNA]</scope>
    <source>
        <strain evidence="2">ATCC BAA-1250 / SPB7</strain>
    </source>
</reference>
<sequence length="44" mass="4777">MPESESGALPLGDTPTNYFRTGRIPRRVLNMVATTGFEPVTPSL</sequence>
<evidence type="ECO:0000313" key="1">
    <source>
        <dbReference type="EMBL" id="ABX68238.1"/>
    </source>
</evidence>